<organism evidence="3 4">
    <name type="scientific">Corticicoccus populi</name>
    <dbReference type="NCBI Taxonomy" id="1812821"/>
    <lineage>
        <taxon>Bacteria</taxon>
        <taxon>Bacillati</taxon>
        <taxon>Bacillota</taxon>
        <taxon>Bacilli</taxon>
        <taxon>Bacillales</taxon>
        <taxon>Staphylococcaceae</taxon>
        <taxon>Corticicoccus</taxon>
    </lineage>
</organism>
<dbReference type="InterPro" id="IPR000551">
    <property type="entry name" value="MerR-type_HTH_dom"/>
</dbReference>
<sequence length="272" mass="32228">MNMEKGTFTVSEFAEYTGVSVRTLHYYDSKNILKPKRDNQSGHRIYDKEDLIQLHKIMTLKFLGLTLDNISEYMQQNTFGLSFIDTLHLQETKLRKDREQIDTALESIHRTIQLFEDEKEVNDAILVSLLSGMQNERKQQELTEGIIRSDIIEAMFPGEIEDKMTFEKEMMQFYKKVKQLYGRSADDFEVKEMLDAFYRGVLKAFKIDTLEELAEIYTVDFDSQEDTERINQYLYEMDRMFPTPLTEKEDKWLQKITEEYSDSLSNKKSEEN</sequence>
<protein>
    <submittedName>
        <fullName evidence="3">MerR family transcriptional regulator</fullName>
    </submittedName>
</protein>
<dbReference type="CDD" id="cd01106">
    <property type="entry name" value="HTH_TipAL-Mta"/>
    <property type="match status" value="1"/>
</dbReference>
<dbReference type="Pfam" id="PF13411">
    <property type="entry name" value="MerR_1"/>
    <property type="match status" value="1"/>
</dbReference>
<dbReference type="PROSITE" id="PS50937">
    <property type="entry name" value="HTH_MERR_2"/>
    <property type="match status" value="1"/>
</dbReference>
<dbReference type="SMART" id="SM00422">
    <property type="entry name" value="HTH_MERR"/>
    <property type="match status" value="1"/>
</dbReference>
<dbReference type="SUPFAM" id="SSF46955">
    <property type="entry name" value="Putative DNA-binding domain"/>
    <property type="match status" value="1"/>
</dbReference>
<dbReference type="PRINTS" id="PR00040">
    <property type="entry name" value="HTHMERR"/>
</dbReference>
<dbReference type="PROSITE" id="PS00552">
    <property type="entry name" value="HTH_MERR_1"/>
    <property type="match status" value="1"/>
</dbReference>
<dbReference type="EMBL" id="JBHUOQ010000001">
    <property type="protein sequence ID" value="MFD2829672.1"/>
    <property type="molecule type" value="Genomic_DNA"/>
</dbReference>
<proteinExistence type="predicted"/>
<name>A0ABW5WTL2_9STAP</name>
<reference evidence="4" key="1">
    <citation type="journal article" date="2019" name="Int. J. Syst. Evol. Microbiol.">
        <title>The Global Catalogue of Microorganisms (GCM) 10K type strain sequencing project: providing services to taxonomists for standard genome sequencing and annotation.</title>
        <authorList>
            <consortium name="The Broad Institute Genomics Platform"/>
            <consortium name="The Broad Institute Genome Sequencing Center for Infectious Disease"/>
            <person name="Wu L."/>
            <person name="Ma J."/>
        </authorList>
    </citation>
    <scope>NUCLEOTIDE SEQUENCE [LARGE SCALE GENOMIC DNA]</scope>
    <source>
        <strain evidence="4">KCTC 33575</strain>
    </source>
</reference>
<feature type="domain" description="HTH merR-type" evidence="2">
    <location>
        <begin position="7"/>
        <end position="76"/>
    </location>
</feature>
<dbReference type="RefSeq" id="WP_377771880.1">
    <property type="nucleotide sequence ID" value="NZ_JBHUOQ010000001.1"/>
</dbReference>
<dbReference type="InterPro" id="IPR009061">
    <property type="entry name" value="DNA-bd_dom_put_sf"/>
</dbReference>
<dbReference type="PANTHER" id="PTHR30204">
    <property type="entry name" value="REDOX-CYCLING DRUG-SENSING TRANSCRIPTIONAL ACTIVATOR SOXR"/>
    <property type="match status" value="1"/>
</dbReference>
<gene>
    <name evidence="3" type="ORF">ACFSX4_04270</name>
</gene>
<dbReference type="InterPro" id="IPR047057">
    <property type="entry name" value="MerR_fam"/>
</dbReference>
<keyword evidence="1" id="KW-0238">DNA-binding</keyword>
<dbReference type="Proteomes" id="UP001597519">
    <property type="component" value="Unassembled WGS sequence"/>
</dbReference>
<accession>A0ABW5WTL2</accession>
<evidence type="ECO:0000256" key="1">
    <source>
        <dbReference type="ARBA" id="ARBA00023125"/>
    </source>
</evidence>
<keyword evidence="4" id="KW-1185">Reference proteome</keyword>
<evidence type="ECO:0000259" key="2">
    <source>
        <dbReference type="PROSITE" id="PS50937"/>
    </source>
</evidence>
<dbReference type="Gene3D" id="1.10.1660.10">
    <property type="match status" value="1"/>
</dbReference>
<comment type="caution">
    <text evidence="3">The sequence shown here is derived from an EMBL/GenBank/DDBJ whole genome shotgun (WGS) entry which is preliminary data.</text>
</comment>
<evidence type="ECO:0000313" key="4">
    <source>
        <dbReference type="Proteomes" id="UP001597519"/>
    </source>
</evidence>
<dbReference type="PANTHER" id="PTHR30204:SF96">
    <property type="entry name" value="CHROMOSOME-ANCHORING PROTEIN RACA"/>
    <property type="match status" value="1"/>
</dbReference>
<evidence type="ECO:0000313" key="3">
    <source>
        <dbReference type="EMBL" id="MFD2829672.1"/>
    </source>
</evidence>